<comment type="caution">
    <text evidence="6">The sequence shown here is derived from an EMBL/GenBank/DDBJ whole genome shotgun (WGS) entry which is preliminary data.</text>
</comment>
<dbReference type="GO" id="GO:0003723">
    <property type="term" value="F:RNA binding"/>
    <property type="evidence" value="ECO:0007669"/>
    <property type="project" value="UniProtKB-UniRule"/>
</dbReference>
<protein>
    <submittedName>
        <fullName evidence="6">Polypyrimidine tract-binding protein 2</fullName>
    </submittedName>
</protein>
<dbReference type="AlphaFoldDB" id="A0ABD2Q5Y9"/>
<feature type="compositionally biased region" description="Basic and acidic residues" evidence="4">
    <location>
        <begin position="26"/>
        <end position="39"/>
    </location>
</feature>
<dbReference type="PANTHER" id="PTHR15592">
    <property type="entry name" value="MATRIN 3/NUCLEAR PROTEIN 220-RELATED"/>
    <property type="match status" value="1"/>
</dbReference>
<dbReference type="Pfam" id="PF11835">
    <property type="entry name" value="RRM_8"/>
    <property type="match status" value="1"/>
</dbReference>
<keyword evidence="2 3" id="KW-0694">RNA-binding</keyword>
<evidence type="ECO:0000313" key="7">
    <source>
        <dbReference type="Proteomes" id="UP001626550"/>
    </source>
</evidence>
<proteinExistence type="predicted"/>
<feature type="domain" description="RRM" evidence="5">
    <location>
        <begin position="574"/>
        <end position="649"/>
    </location>
</feature>
<evidence type="ECO:0000259" key="5">
    <source>
        <dbReference type="PROSITE" id="PS50102"/>
    </source>
</evidence>
<dbReference type="InterPro" id="IPR021790">
    <property type="entry name" value="PTBP1-like_RRM2"/>
</dbReference>
<dbReference type="InterPro" id="IPR055204">
    <property type="entry name" value="HNRNPL_RRM"/>
</dbReference>
<evidence type="ECO:0000313" key="6">
    <source>
        <dbReference type="EMBL" id="KAL3315000.1"/>
    </source>
</evidence>
<dbReference type="Gene3D" id="3.30.70.330">
    <property type="match status" value="4"/>
</dbReference>
<feature type="region of interest" description="Disordered" evidence="4">
    <location>
        <begin position="1"/>
        <end position="43"/>
    </location>
</feature>
<dbReference type="Pfam" id="PF13893">
    <property type="entry name" value="RRM_5"/>
    <property type="match status" value="3"/>
</dbReference>
<dbReference type="InterPro" id="IPR000504">
    <property type="entry name" value="RRM_dom"/>
</dbReference>
<feature type="region of interest" description="Disordered" evidence="4">
    <location>
        <begin position="353"/>
        <end position="380"/>
    </location>
</feature>
<evidence type="ECO:0000256" key="2">
    <source>
        <dbReference type="ARBA" id="ARBA00022884"/>
    </source>
</evidence>
<dbReference type="Proteomes" id="UP001626550">
    <property type="component" value="Unassembled WGS sequence"/>
</dbReference>
<dbReference type="InterPro" id="IPR035979">
    <property type="entry name" value="RBD_domain_sf"/>
</dbReference>
<name>A0ABD2Q5Y9_9PLAT</name>
<reference evidence="6 7" key="1">
    <citation type="submission" date="2024-11" db="EMBL/GenBank/DDBJ databases">
        <title>Adaptive evolution of stress response genes in parasites aligns with host niche diversity.</title>
        <authorList>
            <person name="Hahn C."/>
            <person name="Resl P."/>
        </authorList>
    </citation>
    <scope>NUCLEOTIDE SEQUENCE [LARGE SCALE GENOMIC DNA]</scope>
    <source>
        <strain evidence="6">EGGRZ-B1_66</strain>
        <tissue evidence="6">Body</tissue>
    </source>
</reference>
<feature type="domain" description="RRM" evidence="5">
    <location>
        <begin position="160"/>
        <end position="237"/>
    </location>
</feature>
<feature type="domain" description="RRM" evidence="5">
    <location>
        <begin position="430"/>
        <end position="532"/>
    </location>
</feature>
<dbReference type="CDD" id="cd12425">
    <property type="entry name" value="RRM4_PTBP1_like"/>
    <property type="match status" value="1"/>
</dbReference>
<dbReference type="EMBL" id="JBJKFK010000853">
    <property type="protein sequence ID" value="KAL3315000.1"/>
    <property type="molecule type" value="Genomic_DNA"/>
</dbReference>
<dbReference type="SUPFAM" id="SSF54928">
    <property type="entry name" value="RNA-binding domain, RBD"/>
    <property type="match status" value="4"/>
</dbReference>
<dbReference type="CDD" id="cd12423">
    <property type="entry name" value="RRM3_PTBP1_like"/>
    <property type="match status" value="1"/>
</dbReference>
<dbReference type="InterPro" id="IPR012677">
    <property type="entry name" value="Nucleotide-bd_a/b_plait_sf"/>
</dbReference>
<evidence type="ECO:0000256" key="1">
    <source>
        <dbReference type="ARBA" id="ARBA00022737"/>
    </source>
</evidence>
<keyword evidence="1" id="KW-0677">Repeat</keyword>
<gene>
    <name evidence="6" type="primary">PTBP2_2</name>
    <name evidence="6" type="ORF">Ciccas_006366</name>
</gene>
<evidence type="ECO:0000256" key="4">
    <source>
        <dbReference type="SAM" id="MobiDB-lite"/>
    </source>
</evidence>
<accession>A0ABD2Q5Y9</accession>
<evidence type="ECO:0000256" key="3">
    <source>
        <dbReference type="PROSITE-ProRule" id="PRU00176"/>
    </source>
</evidence>
<dbReference type="SMART" id="SM00360">
    <property type="entry name" value="RRM"/>
    <property type="match status" value="4"/>
</dbReference>
<keyword evidence="7" id="KW-1185">Reference proteome</keyword>
<organism evidence="6 7">
    <name type="scientific">Cichlidogyrus casuarinus</name>
    <dbReference type="NCBI Taxonomy" id="1844966"/>
    <lineage>
        <taxon>Eukaryota</taxon>
        <taxon>Metazoa</taxon>
        <taxon>Spiralia</taxon>
        <taxon>Lophotrochozoa</taxon>
        <taxon>Platyhelminthes</taxon>
        <taxon>Monogenea</taxon>
        <taxon>Monopisthocotylea</taxon>
        <taxon>Dactylogyridea</taxon>
        <taxon>Ancyrocephalidae</taxon>
        <taxon>Cichlidogyrus</taxon>
    </lineage>
</organism>
<sequence length="651" mass="71698">MSSESFSPRSCDIGNGSNLPNGNGHIDVKLNEDSKKNENNVEGAPSKVVHMRNLYPEFSASDICSMVIPFGLIEDMILSKKIFQVLVQMKRQEDAEALVNYYKDFPITLHGKKIGVQFSRHQFLALHSENTQVMEAINNANSMVERDLAGMNSEAPNTVLRVVISNAMGYQINNMILYKIFHTFGHILRMVIYVRQDKIHALIEFESSRQAHVAMLHLNNQNIFTGCCNLRVEFSKNRGPLELRGSSDRYRDYTNSPLSEMEQQSLRDMQSGKGFNGPVNNYYLTANHLSHMFQNLSTGGFSSQQLSLAGQTGQAFNELSAQLTALAQQSGFSLTPQAAAATASFMTLNAGGQQGAHSGQVSGSNGSVAPNQTGAPSSTAPNIDLRLYPAEGPVALAAMAAMRGLSPSAGRPVISAGIGAYPHSNSNGSTVLMVSNLNDERVSPDALFTLFGELSLSALSSLSGSLSFSVPVKICFSTLGVYGDVTRVKIMFNKKDTALVQFADSQQAYTALQYLYDVRLWGRPMRITLSRHCMVQMPREDSDSCLTKDYSTSTLHRFRKPNSKNYNNIYAPCEVLHLSNIPPSVSEEEVRALFENKGYQVKGFRFMNPDRRMALIQLDSLETAVEALIDLHNTQLSENAHLRISFSKSGF</sequence>
<dbReference type="Pfam" id="PF22976">
    <property type="entry name" value="RRM_10"/>
    <property type="match status" value="1"/>
</dbReference>
<dbReference type="PROSITE" id="PS50102">
    <property type="entry name" value="RRM"/>
    <property type="match status" value="3"/>
</dbReference>